<dbReference type="OrthoDB" id="2590239at2759"/>
<keyword evidence="9" id="KW-0445">Lipid transport</keyword>
<dbReference type="Pfam" id="PF08622">
    <property type="entry name" value="Svf1"/>
    <property type="match status" value="1"/>
</dbReference>
<dbReference type="GO" id="GO:0005794">
    <property type="term" value="C:Golgi apparatus"/>
    <property type="evidence" value="ECO:0007669"/>
    <property type="project" value="UniProtKB-SubCell"/>
</dbReference>
<sequence>MNWIKQQVANVAGTQEPIYGPSAIQSVAEQAEQVPYTELQKKDLKWAAMTSTCVETQTFYLMADSGHIGMAQVIYSNVAGIHTTCQYNTKIFYPDGKTPNLWSSDALKNFEFDTEKLSCWADGCAVTLSEDGTSYTVKSDTNEASIVNLTIKRTAPGFHVGKDGKSYFGTDPKQPWGSMRHGFWPRCQAEGVIITKAGEVNFKGRAFFSHALQGMKPHHAGKGVIALFSDTSFTDDLKAAKWNFVNFQSPSYSAVMMEYTTPPSYGSTIVNVGGIATDGEIICAGSEGNFVEHTRVTSDPDNEWPEPEAVKYVWGGVTKDKKTVSATLAGELGQRLDKVDVMAKIPGFIKTIVGGVVGTKPYIYQYAPQQKLSITVKLDGVETTEEGELFTEATFIS</sequence>
<reference evidence="19" key="1">
    <citation type="submission" date="2021-03" db="EMBL/GenBank/DDBJ databases">
        <authorList>
            <person name="Tagirdzhanova G."/>
        </authorList>
    </citation>
    <scope>NUCLEOTIDE SEQUENCE</scope>
</reference>
<keyword evidence="8" id="KW-0333">Golgi apparatus</keyword>
<evidence type="ECO:0000259" key="18">
    <source>
        <dbReference type="Pfam" id="PF17187"/>
    </source>
</evidence>
<dbReference type="InterPro" id="IPR013931">
    <property type="entry name" value="Svf1-like_N"/>
</dbReference>
<keyword evidence="10" id="KW-0472">Membrane</keyword>
<evidence type="ECO:0000313" key="20">
    <source>
        <dbReference type="Proteomes" id="UP000664203"/>
    </source>
</evidence>
<evidence type="ECO:0000256" key="2">
    <source>
        <dbReference type="ARBA" id="ARBA00004406"/>
    </source>
</evidence>
<feature type="domain" description="Svf1-like N-terminal" evidence="17">
    <location>
        <begin position="54"/>
        <end position="213"/>
    </location>
</feature>
<dbReference type="Proteomes" id="UP000664203">
    <property type="component" value="Unassembled WGS sequence"/>
</dbReference>
<evidence type="ECO:0000256" key="13">
    <source>
        <dbReference type="ARBA" id="ARBA00058755"/>
    </source>
</evidence>
<evidence type="ECO:0000256" key="8">
    <source>
        <dbReference type="ARBA" id="ARBA00023034"/>
    </source>
</evidence>
<comment type="caution">
    <text evidence="19">The sequence shown here is derived from an EMBL/GenBank/DDBJ whole genome shotgun (WGS) entry which is preliminary data.</text>
</comment>
<feature type="domain" description="Svf1-like C-terminal" evidence="18">
    <location>
        <begin position="239"/>
        <end position="397"/>
    </location>
</feature>
<dbReference type="GO" id="GO:0006979">
    <property type="term" value="P:response to oxidative stress"/>
    <property type="evidence" value="ECO:0007669"/>
    <property type="project" value="InterPro"/>
</dbReference>
<accession>A0A8H3EP27</accession>
<dbReference type="Gene3D" id="2.40.370.10">
    <property type="entry name" value="AttH-like domain"/>
    <property type="match status" value="1"/>
</dbReference>
<evidence type="ECO:0000256" key="7">
    <source>
        <dbReference type="ARBA" id="ARBA00022824"/>
    </source>
</evidence>
<evidence type="ECO:0000256" key="10">
    <source>
        <dbReference type="ARBA" id="ARBA00023136"/>
    </source>
</evidence>
<comment type="similarity">
    <text evidence="4">Belongs to the SVF1 family.</text>
</comment>
<evidence type="ECO:0000256" key="1">
    <source>
        <dbReference type="ARBA" id="ARBA00004123"/>
    </source>
</evidence>
<evidence type="ECO:0000256" key="14">
    <source>
        <dbReference type="ARBA" id="ARBA00069547"/>
    </source>
</evidence>
<evidence type="ECO:0000256" key="9">
    <source>
        <dbReference type="ARBA" id="ARBA00023055"/>
    </source>
</evidence>
<evidence type="ECO:0000256" key="12">
    <source>
        <dbReference type="ARBA" id="ARBA00046302"/>
    </source>
</evidence>
<proteinExistence type="inferred from homology"/>
<evidence type="ECO:0000256" key="11">
    <source>
        <dbReference type="ARBA" id="ARBA00023242"/>
    </source>
</evidence>
<dbReference type="Pfam" id="PF17187">
    <property type="entry name" value="Svf1_C"/>
    <property type="match status" value="1"/>
</dbReference>
<keyword evidence="20" id="KW-1185">Reference proteome</keyword>
<evidence type="ECO:0000256" key="15">
    <source>
        <dbReference type="ARBA" id="ARBA00073016"/>
    </source>
</evidence>
<dbReference type="FunFam" id="2.40.370.10:FF:000001">
    <property type="entry name" value="Survival factor 1"/>
    <property type="match status" value="1"/>
</dbReference>
<evidence type="ECO:0000313" key="19">
    <source>
        <dbReference type="EMBL" id="CAF9910781.1"/>
    </source>
</evidence>
<evidence type="ECO:0000256" key="3">
    <source>
        <dbReference type="ARBA" id="ARBA00004496"/>
    </source>
</evidence>
<keyword evidence="7" id="KW-0256">Endoplasmic reticulum</keyword>
<dbReference type="EMBL" id="CAJPDR010000044">
    <property type="protein sequence ID" value="CAF9910781.1"/>
    <property type="molecule type" value="Genomic_DNA"/>
</dbReference>
<organism evidence="19 20">
    <name type="scientific">Alectoria fallacina</name>
    <dbReference type="NCBI Taxonomy" id="1903189"/>
    <lineage>
        <taxon>Eukaryota</taxon>
        <taxon>Fungi</taxon>
        <taxon>Dikarya</taxon>
        <taxon>Ascomycota</taxon>
        <taxon>Pezizomycotina</taxon>
        <taxon>Lecanoromycetes</taxon>
        <taxon>OSLEUM clade</taxon>
        <taxon>Lecanoromycetidae</taxon>
        <taxon>Lecanorales</taxon>
        <taxon>Lecanorineae</taxon>
        <taxon>Parmeliaceae</taxon>
        <taxon>Alectoria</taxon>
    </lineage>
</organism>
<keyword evidence="11" id="KW-0539">Nucleus</keyword>
<protein>
    <recommendedName>
        <fullName evidence="15">Ceramide-binding protein SVF1</fullName>
    </recommendedName>
    <alternativeName>
        <fullName evidence="14">Ceramide-binding protein svf1</fullName>
    </alternativeName>
    <alternativeName>
        <fullName evidence="16">Survival factor 1</fullName>
    </alternativeName>
</protein>
<evidence type="ECO:0000259" key="17">
    <source>
        <dbReference type="Pfam" id="PF08622"/>
    </source>
</evidence>
<dbReference type="InterPro" id="IPR051385">
    <property type="entry name" value="Ceramide-binding_SVF1"/>
</dbReference>
<evidence type="ECO:0000256" key="5">
    <source>
        <dbReference type="ARBA" id="ARBA00022448"/>
    </source>
</evidence>
<dbReference type="InterPro" id="IPR033394">
    <property type="entry name" value="Svf1-like_C"/>
</dbReference>
<evidence type="ECO:0000256" key="6">
    <source>
        <dbReference type="ARBA" id="ARBA00022490"/>
    </source>
</evidence>
<comment type="function">
    <text evidence="13">Ceramide-binding protein that may transfer ceramides from the endoplasmic reticulum membrane to the cis-Golgi network membrane, and is thereby required for the biosynthesis of complex sphingolipids.</text>
</comment>
<name>A0A8H3EP27_9LECA</name>
<dbReference type="PANTHER" id="PTHR47107">
    <property type="entry name" value="SVF1-LIKE PROTEIN YDR222W-RELATED"/>
    <property type="match status" value="1"/>
</dbReference>
<evidence type="ECO:0000256" key="16">
    <source>
        <dbReference type="ARBA" id="ARBA00081132"/>
    </source>
</evidence>
<dbReference type="GO" id="GO:0006869">
    <property type="term" value="P:lipid transport"/>
    <property type="evidence" value="ECO:0007669"/>
    <property type="project" value="UniProtKB-KW"/>
</dbReference>
<comment type="subcellular location">
    <subcellularLocation>
        <location evidence="3">Cytoplasm</location>
    </subcellularLocation>
    <subcellularLocation>
        <location evidence="2">Endoplasmic reticulum membrane</location>
        <topology evidence="2">Peripheral membrane protein</topology>
    </subcellularLocation>
    <subcellularLocation>
        <location evidence="12">Golgi apparatus</location>
        <location evidence="12">cis-Golgi network membrane</location>
        <topology evidence="12">Peripheral membrane protein</topology>
    </subcellularLocation>
    <subcellularLocation>
        <location evidence="1">Nucleus</location>
    </subcellularLocation>
</comment>
<keyword evidence="5" id="KW-0813">Transport</keyword>
<dbReference type="AlphaFoldDB" id="A0A8H3EP27"/>
<evidence type="ECO:0000256" key="4">
    <source>
        <dbReference type="ARBA" id="ARBA00009069"/>
    </source>
</evidence>
<gene>
    <name evidence="19" type="primary">SVF1</name>
    <name evidence="19" type="ORF">ALECFALPRED_006824</name>
</gene>
<dbReference type="GO" id="GO:0005634">
    <property type="term" value="C:nucleus"/>
    <property type="evidence" value="ECO:0007669"/>
    <property type="project" value="UniProtKB-SubCell"/>
</dbReference>
<dbReference type="SUPFAM" id="SSF159245">
    <property type="entry name" value="AttH-like"/>
    <property type="match status" value="1"/>
</dbReference>
<keyword evidence="6" id="KW-0963">Cytoplasm</keyword>
<dbReference type="PANTHER" id="PTHR47107:SF1">
    <property type="entry name" value="CERAMIDE-BINDING PROTEIN SVF1-RELATED"/>
    <property type="match status" value="1"/>
</dbReference>
<dbReference type="InterPro" id="IPR023374">
    <property type="entry name" value="AttH-like_dom_sf"/>
</dbReference>
<dbReference type="GO" id="GO:0005789">
    <property type="term" value="C:endoplasmic reticulum membrane"/>
    <property type="evidence" value="ECO:0007669"/>
    <property type="project" value="UniProtKB-SubCell"/>
</dbReference>